<evidence type="ECO:0000256" key="1">
    <source>
        <dbReference type="ARBA" id="ARBA00002180"/>
    </source>
</evidence>
<evidence type="ECO:0000256" key="12">
    <source>
        <dbReference type="ARBA" id="ARBA00022840"/>
    </source>
</evidence>
<keyword evidence="5" id="KW-0645">Protease</keyword>
<dbReference type="InterPro" id="IPR036875">
    <property type="entry name" value="Znf_CCHC_sf"/>
</dbReference>
<feature type="compositionally biased region" description="Basic and acidic residues" evidence="23">
    <location>
        <begin position="1193"/>
        <end position="1202"/>
    </location>
</feature>
<feature type="compositionally biased region" description="Polar residues" evidence="23">
    <location>
        <begin position="16"/>
        <end position="47"/>
    </location>
</feature>
<keyword evidence="26" id="KW-1185">Reference proteome</keyword>
<keyword evidence="12" id="KW-0067">ATP-binding</keyword>
<dbReference type="InterPro" id="IPR036397">
    <property type="entry name" value="RNaseH_sf"/>
</dbReference>
<gene>
    <name evidence="25" type="ORF">PtA15_5A880</name>
</gene>
<keyword evidence="19" id="KW-0233">DNA recombination</keyword>
<organism evidence="25 26">
    <name type="scientific">Puccinia triticina</name>
    <dbReference type="NCBI Taxonomy" id="208348"/>
    <lineage>
        <taxon>Eukaryota</taxon>
        <taxon>Fungi</taxon>
        <taxon>Dikarya</taxon>
        <taxon>Basidiomycota</taxon>
        <taxon>Pucciniomycotina</taxon>
        <taxon>Pucciniomycetes</taxon>
        <taxon>Pucciniales</taxon>
        <taxon>Pucciniaceae</taxon>
        <taxon>Puccinia</taxon>
    </lineage>
</organism>
<dbReference type="Gene3D" id="3.30.420.10">
    <property type="entry name" value="Ribonuclease H-like superfamily/Ribonuclease H"/>
    <property type="match status" value="1"/>
</dbReference>
<keyword evidence="15" id="KW-0229">DNA integration</keyword>
<keyword evidence="9" id="KW-0547">Nucleotide-binding</keyword>
<feature type="compositionally biased region" description="Low complexity" evidence="23">
    <location>
        <begin position="97"/>
        <end position="116"/>
    </location>
</feature>
<evidence type="ECO:0000256" key="2">
    <source>
        <dbReference type="ARBA" id="ARBA00022578"/>
    </source>
</evidence>
<accession>A0ABY7CKS6</accession>
<name>A0ABY7CKS6_9BASI</name>
<dbReference type="SMART" id="SM00343">
    <property type="entry name" value="ZnF_C2HC"/>
    <property type="match status" value="1"/>
</dbReference>
<evidence type="ECO:0000256" key="22">
    <source>
        <dbReference type="ARBA" id="ARBA00049244"/>
    </source>
</evidence>
<dbReference type="InterPro" id="IPR012337">
    <property type="entry name" value="RNaseH-like_sf"/>
</dbReference>
<dbReference type="InterPro" id="IPR001878">
    <property type="entry name" value="Znf_CCHC"/>
</dbReference>
<feature type="region of interest" description="Disordered" evidence="23">
    <location>
        <begin position="1"/>
        <end position="152"/>
    </location>
</feature>
<dbReference type="Pfam" id="PF22936">
    <property type="entry name" value="Pol_BBD"/>
    <property type="match status" value="1"/>
</dbReference>
<dbReference type="InterPro" id="IPR001584">
    <property type="entry name" value="Integrase_cat-core"/>
</dbReference>
<dbReference type="EMBL" id="CP110425">
    <property type="protein sequence ID" value="WAQ85305.1"/>
    <property type="molecule type" value="Genomic_DNA"/>
</dbReference>
<evidence type="ECO:0000256" key="20">
    <source>
        <dbReference type="ARBA" id="ARBA00023268"/>
    </source>
</evidence>
<dbReference type="Pfam" id="PF07727">
    <property type="entry name" value="RVT_2"/>
    <property type="match status" value="1"/>
</dbReference>
<keyword evidence="2" id="KW-0815">Transposition</keyword>
<keyword evidence="13" id="KW-0460">Magnesium</keyword>
<evidence type="ECO:0000256" key="3">
    <source>
        <dbReference type="ARBA" id="ARBA00022612"/>
    </source>
</evidence>
<evidence type="ECO:0000256" key="6">
    <source>
        <dbReference type="ARBA" id="ARBA00022695"/>
    </source>
</evidence>
<evidence type="ECO:0000259" key="24">
    <source>
        <dbReference type="PROSITE" id="PS50994"/>
    </source>
</evidence>
<evidence type="ECO:0000256" key="9">
    <source>
        <dbReference type="ARBA" id="ARBA00022741"/>
    </source>
</evidence>
<evidence type="ECO:0000256" key="16">
    <source>
        <dbReference type="ARBA" id="ARBA00022918"/>
    </source>
</evidence>
<keyword evidence="16" id="KW-0695">RNA-directed DNA polymerase</keyword>
<keyword evidence="20" id="KW-0511">Multifunctional enzyme</keyword>
<keyword evidence="6" id="KW-0548">Nucleotidyltransferase</keyword>
<keyword evidence="14" id="KW-0694">RNA-binding</keyword>
<comment type="catalytic activity">
    <reaction evidence="21">
        <text>DNA(n) + a 2'-deoxyribonucleoside 5'-triphosphate = DNA(n+1) + diphosphate</text>
        <dbReference type="Rhea" id="RHEA:22508"/>
        <dbReference type="Rhea" id="RHEA-COMP:17339"/>
        <dbReference type="Rhea" id="RHEA-COMP:17340"/>
        <dbReference type="ChEBI" id="CHEBI:33019"/>
        <dbReference type="ChEBI" id="CHEBI:61560"/>
        <dbReference type="ChEBI" id="CHEBI:173112"/>
        <dbReference type="EC" id="2.7.7.49"/>
    </reaction>
</comment>
<dbReference type="PANTHER" id="PTHR42648">
    <property type="entry name" value="TRANSPOSASE, PUTATIVE-RELATED"/>
    <property type="match status" value="1"/>
</dbReference>
<feature type="region of interest" description="Disordered" evidence="23">
    <location>
        <begin position="562"/>
        <end position="599"/>
    </location>
</feature>
<evidence type="ECO:0000256" key="18">
    <source>
        <dbReference type="ARBA" id="ARBA00023113"/>
    </source>
</evidence>
<sequence length="1579" mass="175766">MSDLPNPTPPSNNSPIDSQNHIQPPSPSIQAQTGLLTSSHIRNQQIQGLDALTNPFLALPTSSPHHPDNKKPIANKPTRQPTPPIPHYHFTPTPFNSSAPPQSSSSSTNPTPTVTPSHPPVSTPAATTATDNTVSPTPIATKKDINHETPPHMIQTQPVPATNPSMPDFANSPAGYYPPFPYMSYPYPYHHLPYGFPQNQSPVTPSPNPVQHPAFPVSHPQAQLPPPATQTRQETLDRAIEDTRNRRFAEEDRRNTTSNISSAIKLIRERDILLADGSNFRKWARRLRELASQVLYNADFFDKPTTNIHHEKIGRAILLHSIDSSLEDGISSISTCHEGFKNIKSRFNSVCRAAQISTLDALLKIDPNSFATSAACGARMNDLITDLKDLNIAFTVDNILGLLFQRNQRSGPVKQEMAQRVEHIMYTDALHTAPTFEKLLKMYDVCRNQVALSDSGGNNSLFPDIQSPHHMIADAPAEILEPEATVNNDDVAVNAARPNNNCHICQQPGHWSNSCPARTKPVPQKSGNTSNFRSAPQYSSPSYLPYCPIVVAPNFTPYGQNIFPGNPGSQPVFAPHNNSIPPNPPHSRINNPPSNNRSYDSYKPNYATQKPAVSAKNIDVGNIEDEIAELQMTGEATAEAIGLGSNVITDTGATNHLTGDRFALFNFKLLQKPIPLRVATDGCNECITGVGTMVFPGKSGMTVSVNGVMFCEQANATLISPSALCRANVSISYDTSSDTFLFRSSDDRILLESKLDPTGRCWTLPRPISRTPSNGSRLIQPPISKSVSIPNVMPSSYDHLAATPVPSNVDDKTSEFIFSYPIDKQSFNWHESDLTKDEMKLLFWHRVFGHAGLRRIQKMIKLNLGVGLPTDLPKGDIKCPVCMIAKGTRTNTLLPTFRPVGTLDIIACDLMGPFEIPTFGDRKYILAIRDIATSYSEIKIMSKKSEATQLLIDQVLRFETATGKRVRCIRSDNGGEFETKILADFIKKKGIKAERSLPYHHYQNGAIEWYNRTVSDMGRAVLTDSHLPRSFWGFAFLWANYTLNRVPNKVSGNQTPFQAFYGYKPTLDHMRVFGCRAFVLTPPEKRKRLDDRALKARVIGYVDGGKGWMLWVPSTNKIVVSAWVQFADDPLKLTTGNKKATSVIDPRLTGAQVHTPQHQIDPQIRPDVKAFRFVMACQLGNFVAEETFESQEKLQDELDQKTKSPNIPTPKNYKDILKHPEREAWLKAIQEELQNLFRHEIWTIELVPDGRRVMGAQWVFVEKRTADGKLIKLKARYVAKGYAQIAGVEFLDTFAPTATFVSLRLLLTIAAKCNWPVYSFDFVAAYLHSPIDEEIWVRPPEGLDVPKGYACKLQKALYGTKQAARCWWKHLQKKLKDLGYTPSQFDSSLYILQHSSHKGAIWVHVDDGVVSGSSDEILRQLEKDLQDCLEIKWQSGVETIVGVEVTRGTGSFSLRQKKLIDKILEDHWDKKSLAKTPLPTNYSAETENPDGDPTQSSAYLSVVGGLSYLAVGTRPDIAFAVNYMARFSACPAPVHWKALRHVVNYLANTKDRFLQINPRDSDKPLKCYSDTGWGDDYTQ</sequence>
<proteinExistence type="predicted"/>
<dbReference type="SUPFAM" id="SSF53098">
    <property type="entry name" value="Ribonuclease H-like"/>
    <property type="match status" value="1"/>
</dbReference>
<evidence type="ECO:0000256" key="13">
    <source>
        <dbReference type="ARBA" id="ARBA00022842"/>
    </source>
</evidence>
<dbReference type="Gene3D" id="4.10.60.10">
    <property type="entry name" value="Zinc finger, CCHC-type"/>
    <property type="match status" value="1"/>
</dbReference>
<feature type="compositionally biased region" description="Pro residues" evidence="23">
    <location>
        <begin position="1"/>
        <end position="12"/>
    </location>
</feature>
<dbReference type="RefSeq" id="XP_053020860.1">
    <property type="nucleotide sequence ID" value="XM_053169688.1"/>
</dbReference>
<evidence type="ECO:0000256" key="4">
    <source>
        <dbReference type="ARBA" id="ARBA00022664"/>
    </source>
</evidence>
<keyword evidence="7" id="KW-0540">Nuclease</keyword>
<keyword evidence="4" id="KW-0507">mRNA processing</keyword>
<keyword evidence="17" id="KW-0808">Transferase</keyword>
<evidence type="ECO:0000256" key="23">
    <source>
        <dbReference type="SAM" id="MobiDB-lite"/>
    </source>
</evidence>
<dbReference type="Proteomes" id="UP001164743">
    <property type="component" value="Chromosome 5A"/>
</dbReference>
<protein>
    <recommendedName>
        <fullName evidence="24">Integrase catalytic domain-containing protein</fullName>
    </recommendedName>
</protein>
<reference evidence="25" key="1">
    <citation type="submission" date="2022-10" db="EMBL/GenBank/DDBJ databases">
        <title>Puccinia triticina Genome sequencing and assembly.</title>
        <authorList>
            <person name="Li C."/>
        </authorList>
    </citation>
    <scope>NUCLEOTIDE SEQUENCE</scope>
    <source>
        <strain evidence="25">Pt15</strain>
    </source>
</reference>
<keyword evidence="11" id="KW-0378">Hydrolase</keyword>
<evidence type="ECO:0000256" key="10">
    <source>
        <dbReference type="ARBA" id="ARBA00022759"/>
    </source>
</evidence>
<evidence type="ECO:0000256" key="5">
    <source>
        <dbReference type="ARBA" id="ARBA00022670"/>
    </source>
</evidence>
<keyword evidence="18" id="KW-0917">Virion maturation</keyword>
<dbReference type="InterPro" id="IPR057670">
    <property type="entry name" value="SH3_retrovirus"/>
</dbReference>
<feature type="compositionally biased region" description="Basic and acidic residues" evidence="23">
    <location>
        <begin position="141"/>
        <end position="150"/>
    </location>
</feature>
<keyword evidence="10" id="KW-0255">Endonuclease</keyword>
<dbReference type="Pfam" id="PF25597">
    <property type="entry name" value="SH3_retrovirus"/>
    <property type="match status" value="1"/>
</dbReference>
<dbReference type="SUPFAM" id="SSF57756">
    <property type="entry name" value="Retrovirus zinc finger-like domains"/>
    <property type="match status" value="1"/>
</dbReference>
<feature type="region of interest" description="Disordered" evidence="23">
    <location>
        <begin position="1193"/>
        <end position="1213"/>
    </location>
</feature>
<keyword evidence="17" id="KW-0239">DNA-directed DNA polymerase</keyword>
<evidence type="ECO:0000256" key="21">
    <source>
        <dbReference type="ARBA" id="ARBA00048173"/>
    </source>
</evidence>
<evidence type="ECO:0000256" key="11">
    <source>
        <dbReference type="ARBA" id="ARBA00022801"/>
    </source>
</evidence>
<dbReference type="PROSITE" id="PS50994">
    <property type="entry name" value="INTEGRASE"/>
    <property type="match status" value="1"/>
</dbReference>
<dbReference type="InterPro" id="IPR054722">
    <property type="entry name" value="PolX-like_BBD"/>
</dbReference>
<evidence type="ECO:0000313" key="26">
    <source>
        <dbReference type="Proteomes" id="UP001164743"/>
    </source>
</evidence>
<comment type="function">
    <text evidence="1">The aspartyl protease (PR) mediates the proteolytic cleavages of the Gag and Gag-Pol polyproteins after assembly of the VLP.</text>
</comment>
<dbReference type="InterPro" id="IPR039537">
    <property type="entry name" value="Retrotran_Ty1/copia-like"/>
</dbReference>
<feature type="compositionally biased region" description="Low complexity" evidence="23">
    <location>
        <begin position="575"/>
        <end position="598"/>
    </location>
</feature>
<keyword evidence="3" id="KW-1188">Viral release from host cell</keyword>
<comment type="catalytic activity">
    <reaction evidence="22">
        <text>DNA(n) + a 2'-deoxyribonucleoside 5'-triphosphate = DNA(n+1) + diphosphate</text>
        <dbReference type="Rhea" id="RHEA:22508"/>
        <dbReference type="Rhea" id="RHEA-COMP:17339"/>
        <dbReference type="Rhea" id="RHEA-COMP:17340"/>
        <dbReference type="ChEBI" id="CHEBI:33019"/>
        <dbReference type="ChEBI" id="CHEBI:61560"/>
        <dbReference type="ChEBI" id="CHEBI:173112"/>
        <dbReference type="EC" id="2.7.7.7"/>
    </reaction>
</comment>
<evidence type="ECO:0000256" key="19">
    <source>
        <dbReference type="ARBA" id="ARBA00023172"/>
    </source>
</evidence>
<dbReference type="PANTHER" id="PTHR42648:SF11">
    <property type="entry name" value="TRANSPOSON TY4-P GAG-POL POLYPROTEIN"/>
    <property type="match status" value="1"/>
</dbReference>
<evidence type="ECO:0000256" key="7">
    <source>
        <dbReference type="ARBA" id="ARBA00022722"/>
    </source>
</evidence>
<evidence type="ECO:0000256" key="17">
    <source>
        <dbReference type="ARBA" id="ARBA00022932"/>
    </source>
</evidence>
<keyword evidence="8" id="KW-0479">Metal-binding</keyword>
<evidence type="ECO:0000256" key="8">
    <source>
        <dbReference type="ARBA" id="ARBA00022723"/>
    </source>
</evidence>
<dbReference type="InterPro" id="IPR013103">
    <property type="entry name" value="RVT_2"/>
</dbReference>
<evidence type="ECO:0000313" key="25">
    <source>
        <dbReference type="EMBL" id="WAQ85305.1"/>
    </source>
</evidence>
<evidence type="ECO:0000256" key="15">
    <source>
        <dbReference type="ARBA" id="ARBA00022908"/>
    </source>
</evidence>
<feature type="domain" description="Integrase catalytic" evidence="24">
    <location>
        <begin position="895"/>
        <end position="1064"/>
    </location>
</feature>
<evidence type="ECO:0000256" key="14">
    <source>
        <dbReference type="ARBA" id="ARBA00022884"/>
    </source>
</evidence>
<dbReference type="GeneID" id="77810583"/>